<dbReference type="InterPro" id="IPR038765">
    <property type="entry name" value="Papain-like_cys_pep_sf"/>
</dbReference>
<proteinExistence type="inferred from homology"/>
<keyword evidence="2" id="KW-0645">Protease</keyword>
<dbReference type="EMBL" id="LS974622">
    <property type="protein sequence ID" value="CAG7869246.1"/>
    <property type="molecule type" value="Genomic_DNA"/>
</dbReference>
<evidence type="ECO:0000259" key="6">
    <source>
        <dbReference type="Pfam" id="PF09331"/>
    </source>
</evidence>
<feature type="non-terminal residue" evidence="7">
    <location>
        <position position="1"/>
    </location>
</feature>
<accession>A0A8D9D4V0</accession>
<dbReference type="Proteomes" id="UP000694005">
    <property type="component" value="Chromosome A06"/>
</dbReference>
<protein>
    <recommendedName>
        <fullName evidence="9">Ubiquitin-like protease family profile domain-containing protein</fullName>
    </recommendedName>
</protein>
<feature type="region of interest" description="Disordered" evidence="4">
    <location>
        <begin position="183"/>
        <end position="210"/>
    </location>
</feature>
<dbReference type="Pfam" id="PF09331">
    <property type="entry name" value="DUF1985"/>
    <property type="match status" value="1"/>
</dbReference>
<dbReference type="PANTHER" id="PTHR48449:SF2">
    <property type="entry name" value="UBIQUITIN-LIKE PROTEASE FAMILY PROFILE DOMAIN-CONTAINING PROTEIN"/>
    <property type="match status" value="1"/>
</dbReference>
<gene>
    <name evidence="7" type="ORF">BRAPAZ1V2_A06P14860.2</name>
</gene>
<dbReference type="GO" id="GO:0006508">
    <property type="term" value="P:proteolysis"/>
    <property type="evidence" value="ECO:0007669"/>
    <property type="project" value="UniProtKB-KW"/>
</dbReference>
<feature type="compositionally biased region" description="Basic and acidic residues" evidence="4">
    <location>
        <begin position="183"/>
        <end position="195"/>
    </location>
</feature>
<feature type="region of interest" description="Disordered" evidence="4">
    <location>
        <begin position="104"/>
        <end position="142"/>
    </location>
</feature>
<sequence length="663" mass="73204">MLKKRSVTAKETRIKYAFLALLASVVLPTTHTPRISHEHAEKIKDLDAFLAYPWGRVSFELLISSIKERNELSLSQNTIALKGFVLALQLVMIEAVPALTEAVHEAGSSGSEGDFADDDDLSEEERKGKRSISPGHARETDCSGKAEVFSIISVGNEEVNGDSEVGFSDDEEDVGVSKSDVVRMREETRTEAEKKKTTKQKSNPSCGDHVDAESIASSVKGRISGDLSRVSEELNRVSAELSFLATEFKSFGAAFTSLETTIVSKVEEMLKSFHAETFQSISNQMNHSPAPAMQHVRPSIAVRRTGEDQSNYSHVGLNEVLNQPPASTNGELDASKIIDSALRFAQEEGFQLPNVDTVGVNTEMHTLGRANFNGSEPDSNISAAADETILDPALLFPKPTFSLGLSQEERNYQIEGCDAVNEETLVIQLNKDDVLTAEEGDAPCHPFRKSKRQKVVPKALVGDYECDKKILTRAWEAHVAANRTGDDMEAEYKFEKLRDILKTPFSFIVHGVKIESKDIMALVEKSAQVPAKVVDLLIHHTRSVYNSASPQITTNHAVFFDTKFVSQLSKSYGRFNKAKMDGFKFPTTLLESFSTSCRSVGAASRFYFPFNLDKTHWVGLCIDATSWQLHVLDCNISIRTDVMMCKEIAPIAAMFPYLLRQAG</sequence>
<evidence type="ECO:0000313" key="7">
    <source>
        <dbReference type="EMBL" id="CAG7869246.1"/>
    </source>
</evidence>
<evidence type="ECO:0000259" key="5">
    <source>
        <dbReference type="Pfam" id="PF02902"/>
    </source>
</evidence>
<dbReference type="PANTHER" id="PTHR48449">
    <property type="entry name" value="DUF1985 DOMAIN-CONTAINING PROTEIN"/>
    <property type="match status" value="1"/>
</dbReference>
<evidence type="ECO:0000256" key="3">
    <source>
        <dbReference type="ARBA" id="ARBA00022801"/>
    </source>
</evidence>
<dbReference type="GO" id="GO:0008234">
    <property type="term" value="F:cysteine-type peptidase activity"/>
    <property type="evidence" value="ECO:0007669"/>
    <property type="project" value="InterPro"/>
</dbReference>
<feature type="compositionally biased region" description="Acidic residues" evidence="4">
    <location>
        <begin position="114"/>
        <end position="123"/>
    </location>
</feature>
<evidence type="ECO:0008006" key="9">
    <source>
        <dbReference type="Google" id="ProtNLM"/>
    </source>
</evidence>
<evidence type="ECO:0000256" key="4">
    <source>
        <dbReference type="SAM" id="MobiDB-lite"/>
    </source>
</evidence>
<dbReference type="AlphaFoldDB" id="A0A8D9D4V0"/>
<evidence type="ECO:0000256" key="2">
    <source>
        <dbReference type="ARBA" id="ARBA00022670"/>
    </source>
</evidence>
<dbReference type="Gene3D" id="3.40.395.10">
    <property type="entry name" value="Adenoviral Proteinase, Chain A"/>
    <property type="match status" value="1"/>
</dbReference>
<reference evidence="7 8" key="1">
    <citation type="submission" date="2021-07" db="EMBL/GenBank/DDBJ databases">
        <authorList>
            <consortium name="Genoscope - CEA"/>
            <person name="William W."/>
        </authorList>
    </citation>
    <scope>NUCLEOTIDE SEQUENCE [LARGE SCALE GENOMIC DNA]</scope>
</reference>
<organism evidence="7 8">
    <name type="scientific">Brassica campestris</name>
    <name type="common">Field mustard</name>
    <dbReference type="NCBI Taxonomy" id="3711"/>
    <lineage>
        <taxon>Eukaryota</taxon>
        <taxon>Viridiplantae</taxon>
        <taxon>Streptophyta</taxon>
        <taxon>Embryophyta</taxon>
        <taxon>Tracheophyta</taxon>
        <taxon>Spermatophyta</taxon>
        <taxon>Magnoliopsida</taxon>
        <taxon>eudicotyledons</taxon>
        <taxon>Gunneridae</taxon>
        <taxon>Pentapetalae</taxon>
        <taxon>rosids</taxon>
        <taxon>malvids</taxon>
        <taxon>Brassicales</taxon>
        <taxon>Brassicaceae</taxon>
        <taxon>Brassiceae</taxon>
        <taxon>Brassica</taxon>
    </lineage>
</organism>
<keyword evidence="3" id="KW-0378">Hydrolase</keyword>
<evidence type="ECO:0000313" key="8">
    <source>
        <dbReference type="Proteomes" id="UP000694005"/>
    </source>
</evidence>
<dbReference type="Gramene" id="A06p14860.2_BraZ1">
    <property type="protein sequence ID" value="A06p14860.2_BraZ1.CDS"/>
    <property type="gene ID" value="A06g14860.2_BraZ1"/>
</dbReference>
<dbReference type="Pfam" id="PF02902">
    <property type="entry name" value="Peptidase_C48"/>
    <property type="match status" value="1"/>
</dbReference>
<dbReference type="SUPFAM" id="SSF54001">
    <property type="entry name" value="Cysteine proteinases"/>
    <property type="match status" value="1"/>
</dbReference>
<comment type="similarity">
    <text evidence="1">Belongs to the peptidase C48 family.</text>
</comment>
<feature type="domain" description="DUF1985" evidence="6">
    <location>
        <begin position="1"/>
        <end position="65"/>
    </location>
</feature>
<evidence type="ECO:0000256" key="1">
    <source>
        <dbReference type="ARBA" id="ARBA00005234"/>
    </source>
</evidence>
<name>A0A8D9D4V0_BRACM</name>
<feature type="domain" description="Ubiquitin-like protease family profile" evidence="5">
    <location>
        <begin position="547"/>
        <end position="662"/>
    </location>
</feature>
<dbReference type="InterPro" id="IPR003653">
    <property type="entry name" value="Peptidase_C48_C"/>
</dbReference>
<dbReference type="InterPro" id="IPR015410">
    <property type="entry name" value="DUF1985"/>
</dbReference>